<dbReference type="EMBL" id="JAKGUD010000015">
    <property type="protein sequence ID" value="MCF4143409.1"/>
    <property type="molecule type" value="Genomic_DNA"/>
</dbReference>
<dbReference type="InterPro" id="IPR036259">
    <property type="entry name" value="MFS_trans_sf"/>
</dbReference>
<evidence type="ECO:0000313" key="9">
    <source>
        <dbReference type="EMBL" id="MCF4143409.1"/>
    </source>
</evidence>
<gene>
    <name evidence="9" type="ORF">L2W38_11360</name>
</gene>
<feature type="transmembrane region" description="Helical" evidence="7">
    <location>
        <begin position="317"/>
        <end position="338"/>
    </location>
</feature>
<evidence type="ECO:0000256" key="7">
    <source>
        <dbReference type="SAM" id="Phobius"/>
    </source>
</evidence>
<protein>
    <submittedName>
        <fullName evidence="9">MFS transporter</fullName>
    </submittedName>
</protein>
<organism evidence="9 10">
    <name type="scientific">Dethiosulfovibrio marinus</name>
    <dbReference type="NCBI Taxonomy" id="133532"/>
    <lineage>
        <taxon>Bacteria</taxon>
        <taxon>Thermotogati</taxon>
        <taxon>Synergistota</taxon>
        <taxon>Synergistia</taxon>
        <taxon>Synergistales</taxon>
        <taxon>Dethiosulfovibrionaceae</taxon>
        <taxon>Dethiosulfovibrio</taxon>
    </lineage>
</organism>
<evidence type="ECO:0000256" key="4">
    <source>
        <dbReference type="ARBA" id="ARBA00022692"/>
    </source>
</evidence>
<accession>A0ABS9ERT3</accession>
<dbReference type="Gene3D" id="1.20.1250.20">
    <property type="entry name" value="MFS general substrate transporter like domains"/>
    <property type="match status" value="1"/>
</dbReference>
<feature type="transmembrane region" description="Helical" evidence="7">
    <location>
        <begin position="49"/>
        <end position="70"/>
    </location>
</feature>
<evidence type="ECO:0000259" key="8">
    <source>
        <dbReference type="PROSITE" id="PS50850"/>
    </source>
</evidence>
<feature type="transmembrane region" description="Helical" evidence="7">
    <location>
        <begin position="262"/>
        <end position="282"/>
    </location>
</feature>
<name>A0ABS9ERT3_9BACT</name>
<feature type="transmembrane region" description="Helical" evidence="7">
    <location>
        <begin position="376"/>
        <end position="397"/>
    </location>
</feature>
<dbReference type="CDD" id="cd06173">
    <property type="entry name" value="MFS_MefA_like"/>
    <property type="match status" value="1"/>
</dbReference>
<proteinExistence type="predicted"/>
<evidence type="ECO:0000256" key="5">
    <source>
        <dbReference type="ARBA" id="ARBA00022989"/>
    </source>
</evidence>
<reference evidence="9 10" key="1">
    <citation type="submission" date="2022-01" db="EMBL/GenBank/DDBJ databases">
        <title>Dethiosulfovibrio faecalis sp. nov., a novel proteolytic, non-sulfur-reducing bacterium isolated from a marine aquaculture solid waste bioreactor.</title>
        <authorList>
            <person name="Grabowski S."/>
            <person name="Apolinario E."/>
            <person name="Schneider N."/>
            <person name="Marshall C.W."/>
            <person name="Sowers K.R."/>
        </authorList>
    </citation>
    <scope>NUCLEOTIDE SEQUENCE [LARGE SCALE GENOMIC DNA]</scope>
    <source>
        <strain evidence="9 10">DSM 12537</strain>
    </source>
</reference>
<feature type="transmembrane region" description="Helical" evidence="7">
    <location>
        <begin position="20"/>
        <end position="43"/>
    </location>
</feature>
<feature type="transmembrane region" description="Helical" evidence="7">
    <location>
        <begin position="147"/>
        <end position="172"/>
    </location>
</feature>
<evidence type="ECO:0000256" key="2">
    <source>
        <dbReference type="ARBA" id="ARBA00022448"/>
    </source>
</evidence>
<keyword evidence="3" id="KW-1003">Cell membrane</keyword>
<dbReference type="PANTHER" id="PTHR23513">
    <property type="entry name" value="INTEGRAL MEMBRANE EFFLUX PROTEIN-RELATED"/>
    <property type="match status" value="1"/>
</dbReference>
<evidence type="ECO:0000256" key="1">
    <source>
        <dbReference type="ARBA" id="ARBA00004651"/>
    </source>
</evidence>
<dbReference type="PROSITE" id="PS50850">
    <property type="entry name" value="MFS"/>
    <property type="match status" value="1"/>
</dbReference>
<dbReference type="Pfam" id="PF05977">
    <property type="entry name" value="MFS_3"/>
    <property type="match status" value="1"/>
</dbReference>
<dbReference type="Proteomes" id="UP001200430">
    <property type="component" value="Unassembled WGS sequence"/>
</dbReference>
<feature type="transmembrane region" description="Helical" evidence="7">
    <location>
        <begin position="350"/>
        <end position="370"/>
    </location>
</feature>
<dbReference type="InterPro" id="IPR020846">
    <property type="entry name" value="MFS_dom"/>
</dbReference>
<feature type="domain" description="Major facilitator superfamily (MFS) profile" evidence="8">
    <location>
        <begin position="214"/>
        <end position="417"/>
    </location>
</feature>
<keyword evidence="4 7" id="KW-0812">Transmembrane</keyword>
<feature type="transmembrane region" description="Helical" evidence="7">
    <location>
        <begin position="229"/>
        <end position="250"/>
    </location>
</feature>
<evidence type="ECO:0000256" key="6">
    <source>
        <dbReference type="ARBA" id="ARBA00023136"/>
    </source>
</evidence>
<comment type="subcellular location">
    <subcellularLocation>
        <location evidence="1">Cell membrane</location>
        <topology evidence="1">Multi-pass membrane protein</topology>
    </subcellularLocation>
</comment>
<dbReference type="InterPro" id="IPR010290">
    <property type="entry name" value="TM_effector"/>
</dbReference>
<keyword evidence="6 7" id="KW-0472">Membrane</keyword>
<dbReference type="SUPFAM" id="SSF103473">
    <property type="entry name" value="MFS general substrate transporter"/>
    <property type="match status" value="1"/>
</dbReference>
<evidence type="ECO:0000256" key="3">
    <source>
        <dbReference type="ARBA" id="ARBA00022475"/>
    </source>
</evidence>
<comment type="caution">
    <text evidence="9">The sequence shown here is derived from an EMBL/GenBank/DDBJ whole genome shotgun (WGS) entry which is preliminary data.</text>
</comment>
<evidence type="ECO:0000313" key="10">
    <source>
        <dbReference type="Proteomes" id="UP001200430"/>
    </source>
</evidence>
<dbReference type="PANTHER" id="PTHR23513:SF11">
    <property type="entry name" value="STAPHYLOFERRIN A TRANSPORTER"/>
    <property type="match status" value="1"/>
</dbReference>
<dbReference type="RefSeq" id="WP_236100111.1">
    <property type="nucleotide sequence ID" value="NZ_JAKGUD010000015.1"/>
</dbReference>
<sequence>MSLVKIGAFSALGSRNYRLFFTGQGISLTGFWIQRVAMGWLVYRLTDSAFLLGAVDFASQIPLLFLSTFAGVLMERWDLKRLMVICQTLCMVHAGVLAGLTLTGAVNYIHVLALGVLLGVVNAFELPARQTFVIQLVDRPEDLGNAVALNSSLFNVARLIGPSVAGFCIAAFGEGICFGINSACYLATLAALMALRLRPQEVSREREPFWEGFFSGISYVRSFLPIRDVLISLALLSFAGLPYLVLLPIFAKEILHGGPTLLGLLTGASGLGALAGSIRLAVRKTPVGLMRVMAISLSFFGISLAAFSLSLWAPMSILLIVAVGFGMVSVLVAGNTVIQTLVDEDKRSRVMSFYVVSLTGTAPIGSLVAGTVASFIGARVTLAIGGAVCLLIGLVLLKRGDLLWSLAEPIYREKGLI</sequence>
<keyword evidence="2" id="KW-0813">Transport</keyword>
<keyword evidence="10" id="KW-1185">Reference proteome</keyword>
<feature type="transmembrane region" description="Helical" evidence="7">
    <location>
        <begin position="289"/>
        <end position="311"/>
    </location>
</feature>
<keyword evidence="5 7" id="KW-1133">Transmembrane helix</keyword>